<feature type="transmembrane region" description="Helical" evidence="1">
    <location>
        <begin position="334"/>
        <end position="353"/>
    </location>
</feature>
<reference evidence="2 3" key="1">
    <citation type="submission" date="2018-01" db="EMBL/GenBank/DDBJ databases">
        <title>Complete genome sequence of Bacteriovorax stolpii DSM12778.</title>
        <authorList>
            <person name="Tang B."/>
            <person name="Chang J."/>
        </authorList>
    </citation>
    <scope>NUCLEOTIDE SEQUENCE [LARGE SCALE GENOMIC DNA]</scope>
    <source>
        <strain evidence="2 3">DSM 12778</strain>
    </source>
</reference>
<feature type="transmembrane region" description="Helical" evidence="1">
    <location>
        <begin position="99"/>
        <end position="122"/>
    </location>
</feature>
<dbReference type="Proteomes" id="UP000235584">
    <property type="component" value="Chromosome"/>
</dbReference>
<dbReference type="KEGG" id="bsto:C0V70_09020"/>
<organism evidence="2 3">
    <name type="scientific">Bacteriovorax stolpii</name>
    <name type="common">Bdellovibrio stolpii</name>
    <dbReference type="NCBI Taxonomy" id="960"/>
    <lineage>
        <taxon>Bacteria</taxon>
        <taxon>Pseudomonadati</taxon>
        <taxon>Bdellovibrionota</taxon>
        <taxon>Bacteriovoracia</taxon>
        <taxon>Bacteriovoracales</taxon>
        <taxon>Bacteriovoracaceae</taxon>
        <taxon>Bacteriovorax</taxon>
    </lineage>
</organism>
<keyword evidence="3" id="KW-1185">Reference proteome</keyword>
<name>A0A2K9NRX9_BACTC</name>
<gene>
    <name evidence="2" type="ORF">C0V70_09020</name>
</gene>
<feature type="transmembrane region" description="Helical" evidence="1">
    <location>
        <begin position="24"/>
        <end position="43"/>
    </location>
</feature>
<dbReference type="EMBL" id="CP025704">
    <property type="protein sequence ID" value="AUN98242.1"/>
    <property type="molecule type" value="Genomic_DNA"/>
</dbReference>
<sequence>MVLIYPLCMTELTKKNWYIHGHKSDIAFIILCPLIALVIVALICEPRDGNYIYSNMTPIWFTVAASVLTHAHVLLVFARSHLNVTVFKRYKYRFTVIPLLLLIAMWVSPIVFGLMGIIGVYWDEWHSLMQTFGFGRIYDGKKGNDPLAGRKLDMGMAFVVGLLPNIILLTYLPDTQVNGALVEYLEMPIMVVKQHGWLITSARIPLILLGVGYTLFYIYSYNKLIKNGYQYSKAKFALFAVTGVTTILISCFYTIADGVFFGNIYHALQYIYIVYASEKSNLTEIAVKKEEAGIRLEKKDHRIGILIFFLLIIPMIFIFAGLRQVTQKMEYVAAFWLLTSLMHFWFDGFIWSVRRQDIKLN</sequence>
<feature type="transmembrane region" description="Helical" evidence="1">
    <location>
        <begin position="236"/>
        <end position="256"/>
    </location>
</feature>
<evidence type="ECO:0000256" key="1">
    <source>
        <dbReference type="SAM" id="Phobius"/>
    </source>
</evidence>
<feature type="transmembrane region" description="Helical" evidence="1">
    <location>
        <begin position="195"/>
        <end position="216"/>
    </location>
</feature>
<accession>A0A2K9NRX9</accession>
<protein>
    <submittedName>
        <fullName evidence="2">Uncharacterized protein</fullName>
    </submittedName>
</protein>
<keyword evidence="1" id="KW-1133">Transmembrane helix</keyword>
<feature type="transmembrane region" description="Helical" evidence="1">
    <location>
        <begin position="154"/>
        <end position="174"/>
    </location>
</feature>
<feature type="transmembrane region" description="Helical" evidence="1">
    <location>
        <begin position="59"/>
        <end position="78"/>
    </location>
</feature>
<proteinExistence type="predicted"/>
<keyword evidence="1" id="KW-0472">Membrane</keyword>
<dbReference type="AlphaFoldDB" id="A0A2K9NRX9"/>
<feature type="transmembrane region" description="Helical" evidence="1">
    <location>
        <begin position="303"/>
        <end position="322"/>
    </location>
</feature>
<evidence type="ECO:0000313" key="3">
    <source>
        <dbReference type="Proteomes" id="UP000235584"/>
    </source>
</evidence>
<keyword evidence="1" id="KW-0812">Transmembrane</keyword>
<evidence type="ECO:0000313" key="2">
    <source>
        <dbReference type="EMBL" id="AUN98242.1"/>
    </source>
</evidence>